<accession>A0A369BQZ2</accession>
<dbReference type="OrthoDB" id="191189at2"/>
<dbReference type="AlphaFoldDB" id="A0A369BQZ2"/>
<dbReference type="Pfam" id="PF10604">
    <property type="entry name" value="Polyketide_cyc2"/>
    <property type="match status" value="1"/>
</dbReference>
<evidence type="ECO:0008006" key="3">
    <source>
        <dbReference type="Google" id="ProtNLM"/>
    </source>
</evidence>
<dbReference type="PANTHER" id="PTHR36166">
    <property type="entry name" value="CHROMOSOME 9, WHOLE GENOME SHOTGUN SEQUENCE"/>
    <property type="match status" value="1"/>
</dbReference>
<comment type="caution">
    <text evidence="1">The sequence shown here is derived from an EMBL/GenBank/DDBJ whole genome shotgun (WGS) entry which is preliminary data.</text>
</comment>
<dbReference type="InterPro" id="IPR023393">
    <property type="entry name" value="START-like_dom_sf"/>
</dbReference>
<keyword evidence="2" id="KW-1185">Reference proteome</keyword>
<name>A0A369BQZ2_9GAMM</name>
<protein>
    <recommendedName>
        <fullName evidence="3">Polyketide cyclase/dehydrase/lipid transport protein</fullName>
    </recommendedName>
</protein>
<dbReference type="RefSeq" id="WP_114281360.1">
    <property type="nucleotide sequence ID" value="NZ_QPJY01000019.1"/>
</dbReference>
<dbReference type="PANTHER" id="PTHR36166:SF1">
    <property type="entry name" value="SRPBCC DOMAIN-CONTAINING PROTEIN"/>
    <property type="match status" value="1"/>
</dbReference>
<dbReference type="Gene3D" id="3.30.530.20">
    <property type="match status" value="1"/>
</dbReference>
<proteinExistence type="predicted"/>
<dbReference type="InterPro" id="IPR019587">
    <property type="entry name" value="Polyketide_cyclase/dehydratase"/>
</dbReference>
<sequence>MRELHTEILIEAPAERVWSILADLAAYPDWNPFITAAEGVLEPGARLTLRIEPPGGRPMTFRPRLLAVLPGRQLRWLGRVGVPGLFDGEHGFGIHPEGEGRVRLEQWERFGGFLVPFLWRRVAAPTRAGFEAMNAALKARAEAAGTP</sequence>
<evidence type="ECO:0000313" key="2">
    <source>
        <dbReference type="Proteomes" id="UP000252707"/>
    </source>
</evidence>
<gene>
    <name evidence="1" type="ORF">DFQ59_11931</name>
</gene>
<reference evidence="1 2" key="1">
    <citation type="submission" date="2018-07" db="EMBL/GenBank/DDBJ databases">
        <title>Genomic Encyclopedia of Type Strains, Phase IV (KMG-IV): sequencing the most valuable type-strain genomes for metagenomic binning, comparative biology and taxonomic classification.</title>
        <authorList>
            <person name="Goeker M."/>
        </authorList>
    </citation>
    <scope>NUCLEOTIDE SEQUENCE [LARGE SCALE GENOMIC DNA]</scope>
    <source>
        <strain evidence="1 2">DSM 26407</strain>
    </source>
</reference>
<dbReference type="EMBL" id="QPJY01000019">
    <property type="protein sequence ID" value="RCX22014.1"/>
    <property type="molecule type" value="Genomic_DNA"/>
</dbReference>
<organism evidence="1 2">
    <name type="scientific">Thioalbus denitrificans</name>
    <dbReference type="NCBI Taxonomy" id="547122"/>
    <lineage>
        <taxon>Bacteria</taxon>
        <taxon>Pseudomonadati</taxon>
        <taxon>Pseudomonadota</taxon>
        <taxon>Gammaproteobacteria</taxon>
        <taxon>Chromatiales</taxon>
        <taxon>Ectothiorhodospiraceae</taxon>
        <taxon>Thioalbus</taxon>
    </lineage>
</organism>
<evidence type="ECO:0000313" key="1">
    <source>
        <dbReference type="EMBL" id="RCX22014.1"/>
    </source>
</evidence>
<dbReference type="SUPFAM" id="SSF55961">
    <property type="entry name" value="Bet v1-like"/>
    <property type="match status" value="1"/>
</dbReference>
<dbReference type="CDD" id="cd07822">
    <property type="entry name" value="SRPBCC_4"/>
    <property type="match status" value="1"/>
</dbReference>
<dbReference type="Proteomes" id="UP000252707">
    <property type="component" value="Unassembled WGS sequence"/>
</dbReference>